<comment type="caution">
    <text evidence="1">The sequence shown here is derived from an EMBL/GenBank/DDBJ whole genome shotgun (WGS) entry which is preliminary data.</text>
</comment>
<evidence type="ECO:0000313" key="2">
    <source>
        <dbReference type="Proteomes" id="UP000799429"/>
    </source>
</evidence>
<dbReference type="Pfam" id="PF07081">
    <property type="entry name" value="DUF1349"/>
    <property type="match status" value="1"/>
</dbReference>
<dbReference type="AlphaFoldDB" id="A0A9P4S7R6"/>
<dbReference type="EMBL" id="MU006099">
    <property type="protein sequence ID" value="KAF2837396.1"/>
    <property type="molecule type" value="Genomic_DNA"/>
</dbReference>
<gene>
    <name evidence="1" type="ORF">M501DRAFT_995314</name>
</gene>
<organism evidence="1 2">
    <name type="scientific">Patellaria atrata CBS 101060</name>
    <dbReference type="NCBI Taxonomy" id="1346257"/>
    <lineage>
        <taxon>Eukaryota</taxon>
        <taxon>Fungi</taxon>
        <taxon>Dikarya</taxon>
        <taxon>Ascomycota</taxon>
        <taxon>Pezizomycotina</taxon>
        <taxon>Dothideomycetes</taxon>
        <taxon>Dothideomycetes incertae sedis</taxon>
        <taxon>Patellariales</taxon>
        <taxon>Patellariaceae</taxon>
        <taxon>Patellaria</taxon>
    </lineage>
</organism>
<protein>
    <submittedName>
        <fullName evidence="1">Uncharacterized protein</fullName>
    </submittedName>
</protein>
<dbReference type="Proteomes" id="UP000799429">
    <property type="component" value="Unassembled WGS sequence"/>
</dbReference>
<dbReference type="OrthoDB" id="42525at2759"/>
<name>A0A9P4S7R6_9PEZI</name>
<dbReference type="InterPro" id="IPR009784">
    <property type="entry name" value="DUF1349"/>
</dbReference>
<sequence>MSSEPLITTLDTPFTLRAGPGTDLWRKPPSRDAFNAPSLLFPPRALCTFVSLTATFRPLAGYTNLYDQAGLLLSLTSPTIPSTYDPARWVKSGIELYQGTPFLGTVATDRWSDWSLAVPEGLAFAAPNQTQTQIVTVSGSGEGEECGTSGDGTITILAQRESDVNGKSLWVYQILKNGTGEEVKKPLREVCWFFADEDVGWNVEAGAYVARPAAEGNVAGEAELQVEFLEVKAEWRE</sequence>
<dbReference type="PANTHER" id="PTHR35332:SF2">
    <property type="entry name" value="REGULATION OF ENOLASE PROTEIN 1"/>
    <property type="match status" value="1"/>
</dbReference>
<accession>A0A9P4S7R6</accession>
<proteinExistence type="predicted"/>
<reference evidence="1" key="1">
    <citation type="journal article" date="2020" name="Stud. Mycol.">
        <title>101 Dothideomycetes genomes: a test case for predicting lifestyles and emergence of pathogens.</title>
        <authorList>
            <person name="Haridas S."/>
            <person name="Albert R."/>
            <person name="Binder M."/>
            <person name="Bloem J."/>
            <person name="Labutti K."/>
            <person name="Salamov A."/>
            <person name="Andreopoulos B."/>
            <person name="Baker S."/>
            <person name="Barry K."/>
            <person name="Bills G."/>
            <person name="Bluhm B."/>
            <person name="Cannon C."/>
            <person name="Castanera R."/>
            <person name="Culley D."/>
            <person name="Daum C."/>
            <person name="Ezra D."/>
            <person name="Gonzalez J."/>
            <person name="Henrissat B."/>
            <person name="Kuo A."/>
            <person name="Liang C."/>
            <person name="Lipzen A."/>
            <person name="Lutzoni F."/>
            <person name="Magnuson J."/>
            <person name="Mondo S."/>
            <person name="Nolan M."/>
            <person name="Ohm R."/>
            <person name="Pangilinan J."/>
            <person name="Park H.-J."/>
            <person name="Ramirez L."/>
            <person name="Alfaro M."/>
            <person name="Sun H."/>
            <person name="Tritt A."/>
            <person name="Yoshinaga Y."/>
            <person name="Zwiers L.-H."/>
            <person name="Turgeon B."/>
            <person name="Goodwin S."/>
            <person name="Spatafora J."/>
            <person name="Crous P."/>
            <person name="Grigoriev I."/>
        </authorList>
    </citation>
    <scope>NUCLEOTIDE SEQUENCE</scope>
    <source>
        <strain evidence="1">CBS 101060</strain>
    </source>
</reference>
<keyword evidence="2" id="KW-1185">Reference proteome</keyword>
<evidence type="ECO:0000313" key="1">
    <source>
        <dbReference type="EMBL" id="KAF2837396.1"/>
    </source>
</evidence>
<dbReference type="Gene3D" id="2.60.120.200">
    <property type="match status" value="1"/>
</dbReference>
<dbReference type="PANTHER" id="PTHR35332">
    <property type="entry name" value="REGULATION OF ENOLASE PROTEIN 1"/>
    <property type="match status" value="1"/>
</dbReference>